<sequence length="341" mass="38860">MKNIVKNRIICVLFTLICSIWIGNRCDAVTVTLLTDEYTPRPLALTVAEKNLGVILSEINRAQAAKSILTTKGLPMDDFSLKSLLRIWAVTPFYCDDEEVVERIWIFKDGSMMVNHIPLIITPEGEDFGLGNYQEAVVEFDAQGNVTDFRFALDAHTAESMERCGNVVDKEKQMIILQYVERFRTAYNQKDIETIEKMFSDDALIITGKVIMQKQGDTQLLSAKVEYTKQSKQQYIINLKKAFHRNKWIDVKFSQIGENGENGGCAGITQSKIDPTKYGVRLRQEWKSSNYSDEGYLFLLWEFPEDGGDPIIHVRTWQPEYVAGQKQQPDDDISTLAGFDL</sequence>
<dbReference type="RefSeq" id="WP_191709955.1">
    <property type="nucleotide sequence ID" value="NZ_JACSPQ010000002.1"/>
</dbReference>
<accession>A0ABR8VAM2</accession>
<organism evidence="1 2">
    <name type="scientific">Phocaeicola faecium</name>
    <dbReference type="NCBI Taxonomy" id="2762213"/>
    <lineage>
        <taxon>Bacteria</taxon>
        <taxon>Pseudomonadati</taxon>
        <taxon>Bacteroidota</taxon>
        <taxon>Bacteroidia</taxon>
        <taxon>Bacteroidales</taxon>
        <taxon>Bacteroidaceae</taxon>
        <taxon>Phocaeicola</taxon>
    </lineage>
</organism>
<dbReference type="InterPro" id="IPR032710">
    <property type="entry name" value="NTF2-like_dom_sf"/>
</dbReference>
<keyword evidence="2" id="KW-1185">Reference proteome</keyword>
<dbReference type="SUPFAM" id="SSF54427">
    <property type="entry name" value="NTF2-like"/>
    <property type="match status" value="1"/>
</dbReference>
<name>A0ABR8VAM2_9BACT</name>
<comment type="caution">
    <text evidence="1">The sequence shown here is derived from an EMBL/GenBank/DDBJ whole genome shotgun (WGS) entry which is preliminary data.</text>
</comment>
<evidence type="ECO:0000313" key="1">
    <source>
        <dbReference type="EMBL" id="MBD8001829.1"/>
    </source>
</evidence>
<reference evidence="1 2" key="1">
    <citation type="submission" date="2020-08" db="EMBL/GenBank/DDBJ databases">
        <title>A Genomic Blueprint of the Chicken Gut Microbiome.</title>
        <authorList>
            <person name="Gilroy R."/>
            <person name="Ravi A."/>
            <person name="Getino M."/>
            <person name="Pursley I."/>
            <person name="Horton D.L."/>
            <person name="Alikhan N.-F."/>
            <person name="Baker D."/>
            <person name="Gharbi K."/>
            <person name="Hall N."/>
            <person name="Watson M."/>
            <person name="Adriaenssens E.M."/>
            <person name="Foster-Nyarko E."/>
            <person name="Jarju S."/>
            <person name="Secka A."/>
            <person name="Antonio M."/>
            <person name="Oren A."/>
            <person name="Chaudhuri R."/>
            <person name="La Ragione R.M."/>
            <person name="Hildebrand F."/>
            <person name="Pallen M.J."/>
        </authorList>
    </citation>
    <scope>NUCLEOTIDE SEQUENCE [LARGE SCALE GENOMIC DNA]</scope>
    <source>
        <strain evidence="1 2">Sa1YUN3</strain>
    </source>
</reference>
<gene>
    <name evidence="1" type="ORF">H9626_06285</name>
</gene>
<proteinExistence type="predicted"/>
<dbReference type="Proteomes" id="UP000616346">
    <property type="component" value="Unassembled WGS sequence"/>
</dbReference>
<protein>
    <submittedName>
        <fullName evidence="1">Nuclear transport factor 2 family protein</fullName>
    </submittedName>
</protein>
<evidence type="ECO:0000313" key="2">
    <source>
        <dbReference type="Proteomes" id="UP000616346"/>
    </source>
</evidence>
<dbReference type="EMBL" id="JACSPQ010000002">
    <property type="protein sequence ID" value="MBD8001829.1"/>
    <property type="molecule type" value="Genomic_DNA"/>
</dbReference>